<keyword evidence="1" id="KW-0472">Membrane</keyword>
<feature type="transmembrane region" description="Helical" evidence="1">
    <location>
        <begin position="7"/>
        <end position="26"/>
    </location>
</feature>
<dbReference type="AlphaFoldDB" id="A0A285T3S3"/>
<accession>A0A285T3S3</accession>
<feature type="transmembrane region" description="Helical" evidence="1">
    <location>
        <begin position="32"/>
        <end position="54"/>
    </location>
</feature>
<keyword evidence="1" id="KW-0812">Transmembrane</keyword>
<proteinExistence type="predicted"/>
<evidence type="ECO:0000313" key="2">
    <source>
        <dbReference type="EMBL" id="SOC15609.1"/>
    </source>
</evidence>
<dbReference type="RefSeq" id="WP_097074048.1">
    <property type="nucleotide sequence ID" value="NZ_OBMQ01000008.1"/>
</dbReference>
<keyword evidence="3" id="KW-1185">Reference proteome</keyword>
<keyword evidence="1" id="KW-1133">Transmembrane helix</keyword>
<dbReference type="Proteomes" id="UP000219636">
    <property type="component" value="Unassembled WGS sequence"/>
</dbReference>
<name>A0A285T3S3_9BACL</name>
<organism evidence="2 3">
    <name type="scientific">Ureibacillus xyleni</name>
    <dbReference type="NCBI Taxonomy" id="614648"/>
    <lineage>
        <taxon>Bacteria</taxon>
        <taxon>Bacillati</taxon>
        <taxon>Bacillota</taxon>
        <taxon>Bacilli</taxon>
        <taxon>Bacillales</taxon>
        <taxon>Caryophanaceae</taxon>
        <taxon>Ureibacillus</taxon>
    </lineage>
</organism>
<gene>
    <name evidence="2" type="ORF">SAMN05880501_108115</name>
</gene>
<dbReference type="OrthoDB" id="2739988at2"/>
<protein>
    <submittedName>
        <fullName evidence="2">Uncharacterized protein</fullName>
    </submittedName>
</protein>
<evidence type="ECO:0000256" key="1">
    <source>
        <dbReference type="SAM" id="Phobius"/>
    </source>
</evidence>
<evidence type="ECO:0000313" key="3">
    <source>
        <dbReference type="Proteomes" id="UP000219636"/>
    </source>
</evidence>
<reference evidence="3" key="1">
    <citation type="submission" date="2017-08" db="EMBL/GenBank/DDBJ databases">
        <authorList>
            <person name="Varghese N."/>
            <person name="Submissions S."/>
        </authorList>
    </citation>
    <scope>NUCLEOTIDE SEQUENCE [LARGE SCALE GENOMIC DNA]</scope>
    <source>
        <strain evidence="3">JC22</strain>
    </source>
</reference>
<dbReference type="EMBL" id="OBMQ01000008">
    <property type="protein sequence ID" value="SOC15609.1"/>
    <property type="molecule type" value="Genomic_DNA"/>
</dbReference>
<sequence>MKKLGLLFMFIGIVFIAIFTLTNIQIPFTAWLIGFLISLLVSVAGMVLLIIYLAKEIKEEKRRK</sequence>